<evidence type="ECO:0000256" key="2">
    <source>
        <dbReference type="ARBA" id="ARBA00022679"/>
    </source>
</evidence>
<dbReference type="InterPro" id="IPR017441">
    <property type="entry name" value="Protein_kinase_ATP_BS"/>
</dbReference>
<evidence type="ECO:0000313" key="9">
    <source>
        <dbReference type="EMBL" id="KAF2010649.1"/>
    </source>
</evidence>
<dbReference type="SUPFAM" id="SSF56112">
    <property type="entry name" value="Protein kinase-like (PK-like)"/>
    <property type="match status" value="1"/>
</dbReference>
<dbReference type="OrthoDB" id="5979581at2759"/>
<proteinExistence type="predicted"/>
<feature type="compositionally biased region" description="Basic and acidic residues" evidence="7">
    <location>
        <begin position="492"/>
        <end position="502"/>
    </location>
</feature>
<keyword evidence="1" id="KW-0723">Serine/threonine-protein kinase</keyword>
<dbReference type="RefSeq" id="XP_033378988.1">
    <property type="nucleotide sequence ID" value="XM_033532432.1"/>
</dbReference>
<dbReference type="GO" id="GO:0005634">
    <property type="term" value="C:nucleus"/>
    <property type="evidence" value="ECO:0007669"/>
    <property type="project" value="TreeGrafter"/>
</dbReference>
<accession>A0A6A5XCK7</accession>
<organism evidence="9 10">
    <name type="scientific">Aaosphaeria arxii CBS 175.79</name>
    <dbReference type="NCBI Taxonomy" id="1450172"/>
    <lineage>
        <taxon>Eukaryota</taxon>
        <taxon>Fungi</taxon>
        <taxon>Dikarya</taxon>
        <taxon>Ascomycota</taxon>
        <taxon>Pezizomycotina</taxon>
        <taxon>Dothideomycetes</taxon>
        <taxon>Pleosporomycetidae</taxon>
        <taxon>Pleosporales</taxon>
        <taxon>Pleosporales incertae sedis</taxon>
        <taxon>Aaosphaeria</taxon>
    </lineage>
</organism>
<dbReference type="GO" id="GO:0005524">
    <property type="term" value="F:ATP binding"/>
    <property type="evidence" value="ECO:0007669"/>
    <property type="project" value="UniProtKB-UniRule"/>
</dbReference>
<dbReference type="InterPro" id="IPR051175">
    <property type="entry name" value="CLK_kinases"/>
</dbReference>
<evidence type="ECO:0000259" key="8">
    <source>
        <dbReference type="PROSITE" id="PS50011"/>
    </source>
</evidence>
<feature type="compositionally biased region" description="Basic and acidic residues" evidence="7">
    <location>
        <begin position="521"/>
        <end position="531"/>
    </location>
</feature>
<dbReference type="SMART" id="SM00220">
    <property type="entry name" value="S_TKc"/>
    <property type="match status" value="1"/>
</dbReference>
<feature type="compositionally biased region" description="Polar residues" evidence="7">
    <location>
        <begin position="576"/>
        <end position="585"/>
    </location>
</feature>
<dbReference type="EMBL" id="ML978076">
    <property type="protein sequence ID" value="KAF2010649.1"/>
    <property type="molecule type" value="Genomic_DNA"/>
</dbReference>
<evidence type="ECO:0000256" key="7">
    <source>
        <dbReference type="SAM" id="MobiDB-lite"/>
    </source>
</evidence>
<evidence type="ECO:0000256" key="5">
    <source>
        <dbReference type="ARBA" id="ARBA00022840"/>
    </source>
</evidence>
<feature type="compositionally biased region" description="Basic and acidic residues" evidence="7">
    <location>
        <begin position="11"/>
        <end position="20"/>
    </location>
</feature>
<dbReference type="GO" id="GO:0043484">
    <property type="term" value="P:regulation of RNA splicing"/>
    <property type="evidence" value="ECO:0007669"/>
    <property type="project" value="TreeGrafter"/>
</dbReference>
<evidence type="ECO:0000256" key="3">
    <source>
        <dbReference type="ARBA" id="ARBA00022741"/>
    </source>
</evidence>
<evidence type="ECO:0000256" key="1">
    <source>
        <dbReference type="ARBA" id="ARBA00022527"/>
    </source>
</evidence>
<feature type="binding site" evidence="6">
    <location>
        <position position="95"/>
    </location>
    <ligand>
        <name>ATP</name>
        <dbReference type="ChEBI" id="CHEBI:30616"/>
    </ligand>
</feature>
<name>A0A6A5XCK7_9PLEO</name>
<evidence type="ECO:0000313" key="10">
    <source>
        <dbReference type="Proteomes" id="UP000799778"/>
    </source>
</evidence>
<dbReference type="PROSITE" id="PS50011">
    <property type="entry name" value="PROTEIN_KINASE_DOM"/>
    <property type="match status" value="1"/>
</dbReference>
<dbReference type="AlphaFoldDB" id="A0A6A5XCK7"/>
<dbReference type="PANTHER" id="PTHR45646">
    <property type="entry name" value="SERINE/THREONINE-PROTEIN KINASE DOA-RELATED"/>
    <property type="match status" value="1"/>
</dbReference>
<feature type="region of interest" description="Disordered" evidence="7">
    <location>
        <begin position="444"/>
        <end position="585"/>
    </location>
</feature>
<keyword evidence="2" id="KW-0808">Transferase</keyword>
<dbReference type="Gene3D" id="3.30.200.20">
    <property type="entry name" value="Phosphorylase Kinase, domain 1"/>
    <property type="match status" value="1"/>
</dbReference>
<feature type="domain" description="Protein kinase" evidence="8">
    <location>
        <begin position="66"/>
        <end position="433"/>
    </location>
</feature>
<dbReference type="PROSITE" id="PS00107">
    <property type="entry name" value="PROTEIN_KINASE_ATP"/>
    <property type="match status" value="1"/>
</dbReference>
<dbReference type="InterPro" id="IPR011009">
    <property type="entry name" value="Kinase-like_dom_sf"/>
</dbReference>
<dbReference type="PANTHER" id="PTHR45646:SF11">
    <property type="entry name" value="SERINE_THREONINE-PROTEIN KINASE DOA"/>
    <property type="match status" value="1"/>
</dbReference>
<dbReference type="Gene3D" id="1.10.510.10">
    <property type="entry name" value="Transferase(Phosphotransferase) domain 1"/>
    <property type="match status" value="1"/>
</dbReference>
<keyword evidence="10" id="KW-1185">Reference proteome</keyword>
<dbReference type="Proteomes" id="UP000799778">
    <property type="component" value="Unassembled WGS sequence"/>
</dbReference>
<keyword evidence="3 6" id="KW-0547">Nucleotide-binding</keyword>
<dbReference type="InterPro" id="IPR000719">
    <property type="entry name" value="Prot_kinase_dom"/>
</dbReference>
<sequence length="585" mass="64821">MDSSQNHSKSPTHEGPSRETLDPIVSYLKGFTYQWPWSDRCEDLENYRPGGYHTVHIGDLFSDERYRVLHKLGGGGSSTVWMCRDTQTGKLVALKILMADESSRDCPELKVQERLEIKYPKAATSPLLALPKDHFWVDGPNGHHLCLVMPLLGPRILEGLWRMPDRQVLSPKIAYQVAQALELVHKSGLCHGDFHPMNILLKIKELDDLDDESLLQMLGWPKCESIVLQDGSSPGRNAPAYVVEYLNFDPSLYKNEICLIDFGTSIPIGTPSLCERVPLLPYISPEFLLQRNPGQHSDLWALGCMTFVIITGEETFPCCTRYPSELVPQWVQLLGRMPDDLWGMWEHRSRFYDEEGKPVSEDDEYILYMTEKKTWDQIISESITSDDGTPNNNSTLGDSSVDRALFTDLISKLVQYDTGARGSVTEVLEHDYWKVDRGIKNVKKRKRTSSVGDVDAGTATSTSKVDGEIKDVKKPKRASSIADIDDGTPSTPKEDGEDKGVEEPGQASGIADVDDGTPSTPKEDGEDKGVEEPGQASGIANVDDDTPSTPKEDGEDKGVEEPGQASAIADVDDDTASSMTKVDTQ</sequence>
<protein>
    <submittedName>
        <fullName evidence="9">Kinase-like protein</fullName>
    </submittedName>
</protein>
<feature type="region of interest" description="Disordered" evidence="7">
    <location>
        <begin position="1"/>
        <end position="20"/>
    </location>
</feature>
<gene>
    <name evidence="9" type="ORF">BU24DRAFT_467257</name>
</gene>
<reference evidence="9" key="1">
    <citation type="journal article" date="2020" name="Stud. Mycol.">
        <title>101 Dothideomycetes genomes: a test case for predicting lifestyles and emergence of pathogens.</title>
        <authorList>
            <person name="Haridas S."/>
            <person name="Albert R."/>
            <person name="Binder M."/>
            <person name="Bloem J."/>
            <person name="Labutti K."/>
            <person name="Salamov A."/>
            <person name="Andreopoulos B."/>
            <person name="Baker S."/>
            <person name="Barry K."/>
            <person name="Bills G."/>
            <person name="Bluhm B."/>
            <person name="Cannon C."/>
            <person name="Castanera R."/>
            <person name="Culley D."/>
            <person name="Daum C."/>
            <person name="Ezra D."/>
            <person name="Gonzalez J."/>
            <person name="Henrissat B."/>
            <person name="Kuo A."/>
            <person name="Liang C."/>
            <person name="Lipzen A."/>
            <person name="Lutzoni F."/>
            <person name="Magnuson J."/>
            <person name="Mondo S."/>
            <person name="Nolan M."/>
            <person name="Ohm R."/>
            <person name="Pangilinan J."/>
            <person name="Park H.-J."/>
            <person name="Ramirez L."/>
            <person name="Alfaro M."/>
            <person name="Sun H."/>
            <person name="Tritt A."/>
            <person name="Yoshinaga Y."/>
            <person name="Zwiers L.-H."/>
            <person name="Turgeon B."/>
            <person name="Goodwin S."/>
            <person name="Spatafora J."/>
            <person name="Crous P."/>
            <person name="Grigoriev I."/>
        </authorList>
    </citation>
    <scope>NUCLEOTIDE SEQUENCE</scope>
    <source>
        <strain evidence="9">CBS 175.79</strain>
    </source>
</reference>
<dbReference type="Pfam" id="PF00069">
    <property type="entry name" value="Pkinase"/>
    <property type="match status" value="2"/>
</dbReference>
<dbReference type="GeneID" id="54289829"/>
<evidence type="ECO:0000256" key="6">
    <source>
        <dbReference type="PROSITE-ProRule" id="PRU10141"/>
    </source>
</evidence>
<dbReference type="GO" id="GO:0004674">
    <property type="term" value="F:protein serine/threonine kinase activity"/>
    <property type="evidence" value="ECO:0007669"/>
    <property type="project" value="UniProtKB-KW"/>
</dbReference>
<feature type="compositionally biased region" description="Basic and acidic residues" evidence="7">
    <location>
        <begin position="550"/>
        <end position="560"/>
    </location>
</feature>
<keyword evidence="4 9" id="KW-0418">Kinase</keyword>
<keyword evidence="5 6" id="KW-0067">ATP-binding</keyword>
<evidence type="ECO:0000256" key="4">
    <source>
        <dbReference type="ARBA" id="ARBA00022777"/>
    </source>
</evidence>